<dbReference type="Proteomes" id="UP000190188">
    <property type="component" value="Unassembled WGS sequence"/>
</dbReference>
<dbReference type="PANTHER" id="PTHR46390">
    <property type="entry name" value="MANNOSE-1-PHOSPHATE GUANYLYLTRANSFERASE"/>
    <property type="match status" value="1"/>
</dbReference>
<dbReference type="PANTHER" id="PTHR46390:SF1">
    <property type="entry name" value="MANNOSE-1-PHOSPHATE GUANYLYLTRANSFERASE"/>
    <property type="match status" value="1"/>
</dbReference>
<accession>A0A1T2XKE9</accession>
<feature type="domain" description="MannoseP isomerase/GMP-like beta-helix" evidence="3">
    <location>
        <begin position="287"/>
        <end position="332"/>
    </location>
</feature>
<dbReference type="STRING" id="1324314.BVG16_05540"/>
<feature type="domain" description="Nucleotidyl transferase" evidence="1">
    <location>
        <begin position="4"/>
        <end position="266"/>
    </location>
</feature>
<dbReference type="SUPFAM" id="SSF53448">
    <property type="entry name" value="Nucleotide-diphospho-sugar transferases"/>
    <property type="match status" value="1"/>
</dbReference>
<evidence type="ECO:0000313" key="5">
    <source>
        <dbReference type="Proteomes" id="UP000190188"/>
    </source>
</evidence>
<evidence type="ECO:0000259" key="1">
    <source>
        <dbReference type="Pfam" id="PF00483"/>
    </source>
</evidence>
<protein>
    <submittedName>
        <fullName evidence="4">Mannose-1-phosphate guanylyltransferase</fullName>
    </submittedName>
</protein>
<dbReference type="GO" id="GO:0005976">
    <property type="term" value="P:polysaccharide metabolic process"/>
    <property type="evidence" value="ECO:0007669"/>
    <property type="project" value="InterPro"/>
</dbReference>
<dbReference type="InterPro" id="IPR001538">
    <property type="entry name" value="Man6P_isomerase-2_C"/>
</dbReference>
<dbReference type="InterPro" id="IPR005835">
    <property type="entry name" value="NTP_transferase_dom"/>
</dbReference>
<dbReference type="InterPro" id="IPR054566">
    <property type="entry name" value="ManC/GMP-like_b-helix"/>
</dbReference>
<dbReference type="GO" id="GO:0009298">
    <property type="term" value="P:GDP-mannose biosynthetic process"/>
    <property type="evidence" value="ECO:0007669"/>
    <property type="project" value="TreeGrafter"/>
</dbReference>
<dbReference type="Pfam" id="PF00483">
    <property type="entry name" value="NTP_transferase"/>
    <property type="match status" value="1"/>
</dbReference>
<dbReference type="EMBL" id="MSZX01000002">
    <property type="protein sequence ID" value="OPA80206.1"/>
    <property type="molecule type" value="Genomic_DNA"/>
</dbReference>
<dbReference type="InterPro" id="IPR051161">
    <property type="entry name" value="Mannose-6P_isomerase_type2"/>
</dbReference>
<sequence length="458" mass="51978">MRLVLLSGGSGKRLWPLSNDARSKQFLKVLVNDKGQYESMIQRVWRQLQDAGLADHTLIATSSAQREIVFNQIEGHVNVVVEPDRRDTFAAIVLSALYMRAEQGMDANEVITVMPVDPFVEASFFDRIQDMESALNDASADLALIGVRPSYPAEIYGYIVPHQSDGKRYKRVNYFKEKPDEALATKLLQEHALWNCGVFSFRLSFILSILEKKGLPTDYHAFLAGYKQLNSNSFDYEVVEHTRRIIVLPFEGFWKDLGTWDTLTDEIENPVVGKGIIKNKDPHTCANNHIVNELDIPVAVIGLSDVIVAASPDGILVSTKEASPQVKGIVHEFESKPMYVERRWGWYRIIDFYQSEDGLEVNTRRIQIKAGKNLSYHTHHHRKELWTILRGEAQVMIGDQLLSVKACDTIQIDAGIGHAMKAITDLEFIEVQMGHDITEQDITRIFLEWKDILELGLI</sequence>
<dbReference type="InterPro" id="IPR029044">
    <property type="entry name" value="Nucleotide-diphossugar_trans"/>
</dbReference>
<dbReference type="SUPFAM" id="SSF51182">
    <property type="entry name" value="RmlC-like cupins"/>
    <property type="match status" value="1"/>
</dbReference>
<reference evidence="4 5" key="1">
    <citation type="submission" date="2017-01" db="EMBL/GenBank/DDBJ databases">
        <title>Genome analysis of Paenibacillus selenitrireducens ES3-24.</title>
        <authorList>
            <person name="Xu D."/>
            <person name="Yao R."/>
            <person name="Zheng S."/>
        </authorList>
    </citation>
    <scope>NUCLEOTIDE SEQUENCE [LARGE SCALE GENOMIC DNA]</scope>
    <source>
        <strain evidence="4 5">ES3-24</strain>
    </source>
</reference>
<dbReference type="Gene3D" id="2.60.120.10">
    <property type="entry name" value="Jelly Rolls"/>
    <property type="match status" value="1"/>
</dbReference>
<dbReference type="Pfam" id="PF01050">
    <property type="entry name" value="MannoseP_isomer"/>
    <property type="match status" value="1"/>
</dbReference>
<feature type="domain" description="Mannose-6-phosphate isomerase type II C-terminal" evidence="2">
    <location>
        <begin position="339"/>
        <end position="445"/>
    </location>
</feature>
<keyword evidence="5" id="KW-1185">Reference proteome</keyword>
<evidence type="ECO:0000259" key="3">
    <source>
        <dbReference type="Pfam" id="PF22640"/>
    </source>
</evidence>
<evidence type="ECO:0000259" key="2">
    <source>
        <dbReference type="Pfam" id="PF01050"/>
    </source>
</evidence>
<name>A0A1T2XKE9_9BACL</name>
<dbReference type="AlphaFoldDB" id="A0A1T2XKE9"/>
<dbReference type="Gene3D" id="3.90.550.10">
    <property type="entry name" value="Spore Coat Polysaccharide Biosynthesis Protein SpsA, Chain A"/>
    <property type="match status" value="1"/>
</dbReference>
<dbReference type="Pfam" id="PF22640">
    <property type="entry name" value="ManC_GMP_beta-helix"/>
    <property type="match status" value="1"/>
</dbReference>
<dbReference type="InterPro" id="IPR011051">
    <property type="entry name" value="RmlC_Cupin_sf"/>
</dbReference>
<evidence type="ECO:0000313" key="4">
    <source>
        <dbReference type="EMBL" id="OPA80206.1"/>
    </source>
</evidence>
<proteinExistence type="predicted"/>
<dbReference type="OrthoDB" id="9806359at2"/>
<dbReference type="InterPro" id="IPR014710">
    <property type="entry name" value="RmlC-like_jellyroll"/>
</dbReference>
<dbReference type="GO" id="GO:0004475">
    <property type="term" value="F:mannose-1-phosphate guanylyltransferase (GTP) activity"/>
    <property type="evidence" value="ECO:0007669"/>
    <property type="project" value="TreeGrafter"/>
</dbReference>
<keyword evidence="4" id="KW-0548">Nucleotidyltransferase</keyword>
<keyword evidence="4" id="KW-0808">Transferase</keyword>
<comment type="caution">
    <text evidence="4">The sequence shown here is derived from an EMBL/GenBank/DDBJ whole genome shotgun (WGS) entry which is preliminary data.</text>
</comment>
<dbReference type="CDD" id="cd02213">
    <property type="entry name" value="cupin_PMI_typeII_C"/>
    <property type="match status" value="1"/>
</dbReference>
<organism evidence="4 5">
    <name type="scientific">Paenibacillus selenitireducens</name>
    <dbReference type="NCBI Taxonomy" id="1324314"/>
    <lineage>
        <taxon>Bacteria</taxon>
        <taxon>Bacillati</taxon>
        <taxon>Bacillota</taxon>
        <taxon>Bacilli</taxon>
        <taxon>Bacillales</taxon>
        <taxon>Paenibacillaceae</taxon>
        <taxon>Paenibacillus</taxon>
    </lineage>
</organism>
<dbReference type="RefSeq" id="WP_078497554.1">
    <property type="nucleotide sequence ID" value="NZ_MSZX01000002.1"/>
</dbReference>
<gene>
    <name evidence="4" type="ORF">BVG16_05540</name>
</gene>